<dbReference type="PROSITE" id="PS51808">
    <property type="entry name" value="CHCH"/>
    <property type="match status" value="1"/>
</dbReference>
<evidence type="ECO:0000313" key="1">
    <source>
        <dbReference type="EMBL" id="CAD8677307.1"/>
    </source>
</evidence>
<name>A0A7S0RHF0_9CHLO</name>
<accession>A0A7S0RHF0</accession>
<dbReference type="AlphaFoldDB" id="A0A7S0RHF0"/>
<dbReference type="PANTHER" id="PTHR47587:SF2">
    <property type="entry name" value="OS05G0103500 PROTEIN"/>
    <property type="match status" value="1"/>
</dbReference>
<evidence type="ECO:0008006" key="2">
    <source>
        <dbReference type="Google" id="ProtNLM"/>
    </source>
</evidence>
<dbReference type="PANTHER" id="PTHR47587">
    <property type="entry name" value="OS05G0103500 PROTEIN"/>
    <property type="match status" value="1"/>
</dbReference>
<protein>
    <recommendedName>
        <fullName evidence="2">CHCH domain-containing protein</fullName>
    </recommendedName>
</protein>
<dbReference type="EMBL" id="HBFB01014049">
    <property type="protein sequence ID" value="CAD8677307.1"/>
    <property type="molecule type" value="Transcribed_RNA"/>
</dbReference>
<sequence>MAGQLYTVTYTVGLIDKLAGIKKPEKADAKTSPGASQPVMLHPELLAMKQQDRSLAHALARSKRVGDALLKAEEEELSKIQALEGELLSKYSFPIKARPCQQEEAACVNCYSQHSDDPLKCGGLVDAYFQCANKAHIAATAARQKR</sequence>
<organism evidence="1">
    <name type="scientific">Chlamydomonas leiostraca</name>
    <dbReference type="NCBI Taxonomy" id="1034604"/>
    <lineage>
        <taxon>Eukaryota</taxon>
        <taxon>Viridiplantae</taxon>
        <taxon>Chlorophyta</taxon>
        <taxon>core chlorophytes</taxon>
        <taxon>Chlorophyceae</taxon>
        <taxon>CS clade</taxon>
        <taxon>Chlamydomonadales</taxon>
        <taxon>Chlamydomonadaceae</taxon>
        <taxon>Chlamydomonas</taxon>
    </lineage>
</organism>
<gene>
    <name evidence="1" type="ORF">CLEI1391_LOCUS7911</name>
</gene>
<dbReference type="InterPro" id="IPR009069">
    <property type="entry name" value="Cys_alpha_HP_mot_SF"/>
</dbReference>
<reference evidence="1" key="1">
    <citation type="submission" date="2021-01" db="EMBL/GenBank/DDBJ databases">
        <authorList>
            <person name="Corre E."/>
            <person name="Pelletier E."/>
            <person name="Niang G."/>
            <person name="Scheremetjew M."/>
            <person name="Finn R."/>
            <person name="Kale V."/>
            <person name="Holt S."/>
            <person name="Cochrane G."/>
            <person name="Meng A."/>
            <person name="Brown T."/>
            <person name="Cohen L."/>
        </authorList>
    </citation>
    <scope>NUCLEOTIDE SEQUENCE</scope>
    <source>
        <strain evidence="1">SAG 11-49</strain>
    </source>
</reference>
<dbReference type="SUPFAM" id="SSF47072">
    <property type="entry name" value="Cysteine alpha-hairpin motif"/>
    <property type="match status" value="1"/>
</dbReference>
<proteinExistence type="predicted"/>